<keyword evidence="1" id="KW-1133">Transmembrane helix</keyword>
<organism evidence="4">
    <name type="scientific">Gongylonema pulchrum</name>
    <dbReference type="NCBI Taxonomy" id="637853"/>
    <lineage>
        <taxon>Eukaryota</taxon>
        <taxon>Metazoa</taxon>
        <taxon>Ecdysozoa</taxon>
        <taxon>Nematoda</taxon>
        <taxon>Chromadorea</taxon>
        <taxon>Rhabditida</taxon>
        <taxon>Spirurina</taxon>
        <taxon>Spiruromorpha</taxon>
        <taxon>Spiruroidea</taxon>
        <taxon>Gongylonematidae</taxon>
        <taxon>Gongylonema</taxon>
    </lineage>
</organism>
<keyword evidence="3" id="KW-1185">Reference proteome</keyword>
<proteinExistence type="predicted"/>
<feature type="transmembrane region" description="Helical" evidence="1">
    <location>
        <begin position="97"/>
        <end position="115"/>
    </location>
</feature>
<sequence>MHGKTQSSSERPQKASSSCGMHISGFYMWSKQHSVMSSLCGCFSKHSEFKPLYASSIADSSDYDDYYEDENNGGLIPQNVSEPDFSRLRRDQEQGRPLVKLLFHFFVFIFCIYLRL</sequence>
<keyword evidence="1" id="KW-0812">Transmembrane</keyword>
<accession>A0A183D4L1</accession>
<reference evidence="2 3" key="2">
    <citation type="submission" date="2018-11" db="EMBL/GenBank/DDBJ databases">
        <authorList>
            <consortium name="Pathogen Informatics"/>
        </authorList>
    </citation>
    <scope>NUCLEOTIDE SEQUENCE [LARGE SCALE GENOMIC DNA]</scope>
</reference>
<keyword evidence="1" id="KW-0472">Membrane</keyword>
<evidence type="ECO:0000256" key="1">
    <source>
        <dbReference type="SAM" id="Phobius"/>
    </source>
</evidence>
<evidence type="ECO:0000313" key="3">
    <source>
        <dbReference type="Proteomes" id="UP000271098"/>
    </source>
</evidence>
<dbReference type="Proteomes" id="UP000271098">
    <property type="component" value="Unassembled WGS sequence"/>
</dbReference>
<dbReference type="OrthoDB" id="5874294at2759"/>
<reference evidence="4" key="1">
    <citation type="submission" date="2016-06" db="UniProtKB">
        <authorList>
            <consortium name="WormBaseParasite"/>
        </authorList>
    </citation>
    <scope>IDENTIFICATION</scope>
</reference>
<protein>
    <submittedName>
        <fullName evidence="4">Ovule protein</fullName>
    </submittedName>
</protein>
<gene>
    <name evidence="2" type="ORF">GPUH_LOCUS3652</name>
</gene>
<dbReference type="AlphaFoldDB" id="A0A183D4L1"/>
<evidence type="ECO:0000313" key="2">
    <source>
        <dbReference type="EMBL" id="VDK40339.1"/>
    </source>
</evidence>
<dbReference type="EMBL" id="UYRT01006360">
    <property type="protein sequence ID" value="VDK40339.1"/>
    <property type="molecule type" value="Genomic_DNA"/>
</dbReference>
<name>A0A183D4L1_9BILA</name>
<dbReference type="WBParaSite" id="GPUH_0000365901-mRNA-1">
    <property type="protein sequence ID" value="GPUH_0000365901-mRNA-1"/>
    <property type="gene ID" value="GPUH_0000365901"/>
</dbReference>
<evidence type="ECO:0000313" key="4">
    <source>
        <dbReference type="WBParaSite" id="GPUH_0000365901-mRNA-1"/>
    </source>
</evidence>